<proteinExistence type="predicted"/>
<feature type="transmembrane region" description="Helical" evidence="1">
    <location>
        <begin position="44"/>
        <end position="65"/>
    </location>
</feature>
<sequence>MKRSVLLYQPDSYRTQLLAEFVTLFMAVPLFVAFLLPAEGFYPALFLFTGLGLALLHITPGFAWAELWRGWSNWRSIELVAASLVVLVGCLAVIHLVRPESAFYLLKQRPDLLLVLLLSYPVLSVLPQELMFRPLFYRRYHYILPTGWRADVLNAAVFSFAHLMYWSWIVAVMTFLGGLVFARAYRARGSFALAVLLHSLAGNIIFIVGLGAFFLVVNAERPF</sequence>
<name>A0ABV7TFH1_9RHOB</name>
<feature type="domain" description="CAAX prenyl protease 2/Lysostaphin resistance protein A-like" evidence="2">
    <location>
        <begin position="112"/>
        <end position="200"/>
    </location>
</feature>
<feature type="transmembrane region" description="Helical" evidence="1">
    <location>
        <begin position="112"/>
        <end position="132"/>
    </location>
</feature>
<reference evidence="4" key="1">
    <citation type="journal article" date="2019" name="Int. J. Syst. Evol. Microbiol.">
        <title>The Global Catalogue of Microorganisms (GCM) 10K type strain sequencing project: providing services to taxonomists for standard genome sequencing and annotation.</title>
        <authorList>
            <consortium name="The Broad Institute Genomics Platform"/>
            <consortium name="The Broad Institute Genome Sequencing Center for Infectious Disease"/>
            <person name="Wu L."/>
            <person name="Ma J."/>
        </authorList>
    </citation>
    <scope>NUCLEOTIDE SEQUENCE [LARGE SCALE GENOMIC DNA]</scope>
    <source>
        <strain evidence="4">KCTC 42911</strain>
    </source>
</reference>
<protein>
    <submittedName>
        <fullName evidence="3">Type II CAAX prenyl endopeptidase Rce1 family protein</fullName>
    </submittedName>
</protein>
<dbReference type="InterPro" id="IPR003675">
    <property type="entry name" value="Rce1/LyrA-like_dom"/>
</dbReference>
<dbReference type="Pfam" id="PF02517">
    <property type="entry name" value="Rce1-like"/>
    <property type="match status" value="1"/>
</dbReference>
<keyword evidence="1" id="KW-0472">Membrane</keyword>
<keyword evidence="1" id="KW-1133">Transmembrane helix</keyword>
<gene>
    <name evidence="3" type="ORF">ACFORG_09460</name>
</gene>
<accession>A0ABV7TFH1</accession>
<feature type="transmembrane region" description="Helical" evidence="1">
    <location>
        <begin position="21"/>
        <end position="38"/>
    </location>
</feature>
<dbReference type="Proteomes" id="UP001595629">
    <property type="component" value="Unassembled WGS sequence"/>
</dbReference>
<keyword evidence="1" id="KW-0812">Transmembrane</keyword>
<organism evidence="3 4">
    <name type="scientific">Lutimaribacter marinistellae</name>
    <dbReference type="NCBI Taxonomy" id="1820329"/>
    <lineage>
        <taxon>Bacteria</taxon>
        <taxon>Pseudomonadati</taxon>
        <taxon>Pseudomonadota</taxon>
        <taxon>Alphaproteobacteria</taxon>
        <taxon>Rhodobacterales</taxon>
        <taxon>Roseobacteraceae</taxon>
        <taxon>Lutimaribacter</taxon>
    </lineage>
</organism>
<evidence type="ECO:0000313" key="3">
    <source>
        <dbReference type="EMBL" id="MFC3613983.1"/>
    </source>
</evidence>
<feature type="transmembrane region" description="Helical" evidence="1">
    <location>
        <begin position="152"/>
        <end position="185"/>
    </location>
</feature>
<feature type="transmembrane region" description="Helical" evidence="1">
    <location>
        <begin position="191"/>
        <end position="217"/>
    </location>
</feature>
<evidence type="ECO:0000313" key="4">
    <source>
        <dbReference type="Proteomes" id="UP001595629"/>
    </source>
</evidence>
<evidence type="ECO:0000259" key="2">
    <source>
        <dbReference type="Pfam" id="PF02517"/>
    </source>
</evidence>
<evidence type="ECO:0000256" key="1">
    <source>
        <dbReference type="SAM" id="Phobius"/>
    </source>
</evidence>
<feature type="transmembrane region" description="Helical" evidence="1">
    <location>
        <begin position="77"/>
        <end position="97"/>
    </location>
</feature>
<comment type="caution">
    <text evidence="3">The sequence shown here is derived from an EMBL/GenBank/DDBJ whole genome shotgun (WGS) entry which is preliminary data.</text>
</comment>
<dbReference type="RefSeq" id="WP_386735177.1">
    <property type="nucleotide sequence ID" value="NZ_JBHRXI010000010.1"/>
</dbReference>
<keyword evidence="4" id="KW-1185">Reference proteome</keyword>
<dbReference type="EMBL" id="JBHRXI010000010">
    <property type="protein sequence ID" value="MFC3613983.1"/>
    <property type="molecule type" value="Genomic_DNA"/>
</dbReference>